<reference evidence="3 4" key="1">
    <citation type="submission" date="2019-04" db="EMBL/GenBank/DDBJ databases">
        <title>An improved genome assembly and genetic linkage map for asparagus bean, Vigna unguiculata ssp. sesquipedialis.</title>
        <authorList>
            <person name="Xia Q."/>
            <person name="Zhang R."/>
            <person name="Dong Y."/>
        </authorList>
    </citation>
    <scope>NUCLEOTIDE SEQUENCE [LARGE SCALE GENOMIC DNA]</scope>
    <source>
        <tissue evidence="3">Leaf</tissue>
    </source>
</reference>
<proteinExistence type="predicted"/>
<evidence type="ECO:0000313" key="3">
    <source>
        <dbReference type="EMBL" id="QCD82567.1"/>
    </source>
</evidence>
<keyword evidence="4" id="KW-1185">Reference proteome</keyword>
<protein>
    <submittedName>
        <fullName evidence="3">Uncharacterized protein</fullName>
    </submittedName>
</protein>
<feature type="region of interest" description="Disordered" evidence="2">
    <location>
        <begin position="141"/>
        <end position="178"/>
    </location>
</feature>
<keyword evidence="1" id="KW-0175">Coiled coil</keyword>
<name>A0A4D6L211_VIGUN</name>
<dbReference type="Proteomes" id="UP000501690">
    <property type="component" value="Linkage Group LG2"/>
</dbReference>
<evidence type="ECO:0000313" key="4">
    <source>
        <dbReference type="Proteomes" id="UP000501690"/>
    </source>
</evidence>
<dbReference type="AlphaFoldDB" id="A0A4D6L211"/>
<accession>A0A4D6L211</accession>
<evidence type="ECO:0000256" key="1">
    <source>
        <dbReference type="SAM" id="Coils"/>
    </source>
</evidence>
<feature type="compositionally biased region" description="Acidic residues" evidence="2">
    <location>
        <begin position="151"/>
        <end position="178"/>
    </location>
</feature>
<feature type="coiled-coil region" evidence="1">
    <location>
        <begin position="66"/>
        <end position="93"/>
    </location>
</feature>
<evidence type="ECO:0000256" key="2">
    <source>
        <dbReference type="SAM" id="MobiDB-lite"/>
    </source>
</evidence>
<gene>
    <name evidence="3" type="ORF">DEO72_LG2g2907</name>
</gene>
<sequence length="178" mass="19771">MSDVEMGMVKAADPGLVMRALNEYLARGVVLGRRVTTMLQEELGAGDKKKLAEEIASLKSLRESDQQSWAEEKKKLEAKVKRLKLSLNGAEKKLKAKQPTSYIRRSLCLDVYDNHMLDVAEISRLMAEQEVMMVGNEETVVTTPLANADEVMPEGEDGEEDAEDAEEVDKEANDEVAD</sequence>
<organism evidence="3 4">
    <name type="scientific">Vigna unguiculata</name>
    <name type="common">Cowpea</name>
    <dbReference type="NCBI Taxonomy" id="3917"/>
    <lineage>
        <taxon>Eukaryota</taxon>
        <taxon>Viridiplantae</taxon>
        <taxon>Streptophyta</taxon>
        <taxon>Embryophyta</taxon>
        <taxon>Tracheophyta</taxon>
        <taxon>Spermatophyta</taxon>
        <taxon>Magnoliopsida</taxon>
        <taxon>eudicotyledons</taxon>
        <taxon>Gunneridae</taxon>
        <taxon>Pentapetalae</taxon>
        <taxon>rosids</taxon>
        <taxon>fabids</taxon>
        <taxon>Fabales</taxon>
        <taxon>Fabaceae</taxon>
        <taxon>Papilionoideae</taxon>
        <taxon>50 kb inversion clade</taxon>
        <taxon>NPAAA clade</taxon>
        <taxon>indigoferoid/millettioid clade</taxon>
        <taxon>Phaseoleae</taxon>
        <taxon>Vigna</taxon>
    </lineage>
</organism>
<dbReference type="EMBL" id="CP039346">
    <property type="protein sequence ID" value="QCD82567.1"/>
    <property type="molecule type" value="Genomic_DNA"/>
</dbReference>